<sequence length="257" mass="27241">MYTTRIGTSTSDSINIYGYDLCSEVIGHANLADLVFLGAQGRLPGENESKMLNALMIGIAEHGFTPSSLAARLTWLGAPEATQAAVAAGLLGAGSVYLGAMELTTRFLQEALAAGPRGQEPEKTAAAVVDSFAASGQKLPGFGHPIHRPVDPRTTRFFELADRWGFLGPHSMLLQAVHAELERRRGKQITLNGAGTFGAVLADLGFTWQQVRTVVTAARAVGLVGHIAEEASRGTAASTAQQVFLHVQNTTDYAPER</sequence>
<evidence type="ECO:0000256" key="5">
    <source>
        <dbReference type="RuleBase" id="RU003406"/>
    </source>
</evidence>
<dbReference type="Pfam" id="PF00285">
    <property type="entry name" value="Citrate_synt"/>
    <property type="match status" value="1"/>
</dbReference>
<organism evidence="6 7">
    <name type="scientific">Kitasatospora paranensis</name>
    <dbReference type="NCBI Taxonomy" id="258053"/>
    <lineage>
        <taxon>Bacteria</taxon>
        <taxon>Bacillati</taxon>
        <taxon>Actinomycetota</taxon>
        <taxon>Actinomycetes</taxon>
        <taxon>Kitasatosporales</taxon>
        <taxon>Streptomycetaceae</taxon>
        <taxon>Kitasatospora</taxon>
    </lineage>
</organism>
<dbReference type="SUPFAM" id="SSF48256">
    <property type="entry name" value="Citrate synthase"/>
    <property type="match status" value="1"/>
</dbReference>
<dbReference type="InterPro" id="IPR016143">
    <property type="entry name" value="Citrate_synth-like_sm_a-sub"/>
</dbReference>
<evidence type="ECO:0000256" key="2">
    <source>
        <dbReference type="ARBA" id="ARBA00010566"/>
    </source>
</evidence>
<dbReference type="InterPro" id="IPR019810">
    <property type="entry name" value="Citrate_synthase_AS"/>
</dbReference>
<dbReference type="PANTHER" id="PTHR11739:SF4">
    <property type="entry name" value="CITRATE SYNTHASE, PEROXISOMAL"/>
    <property type="match status" value="1"/>
</dbReference>
<dbReference type="Proteomes" id="UP001596435">
    <property type="component" value="Unassembled WGS sequence"/>
</dbReference>
<comment type="caution">
    <text evidence="6">The sequence shown here is derived from an EMBL/GenBank/DDBJ whole genome shotgun (WGS) entry which is preliminary data.</text>
</comment>
<dbReference type="PANTHER" id="PTHR11739">
    <property type="entry name" value="CITRATE SYNTHASE"/>
    <property type="match status" value="1"/>
</dbReference>
<reference evidence="7" key="1">
    <citation type="journal article" date="2019" name="Int. J. Syst. Evol. Microbiol.">
        <title>The Global Catalogue of Microorganisms (GCM) 10K type strain sequencing project: providing services to taxonomists for standard genome sequencing and annotation.</title>
        <authorList>
            <consortium name="The Broad Institute Genomics Platform"/>
            <consortium name="The Broad Institute Genome Sequencing Center for Infectious Disease"/>
            <person name="Wu L."/>
            <person name="Ma J."/>
        </authorList>
    </citation>
    <scope>NUCLEOTIDE SEQUENCE [LARGE SCALE GENOMIC DNA]</scope>
    <source>
        <strain evidence="7">CGMCC 1.12859</strain>
    </source>
</reference>
<dbReference type="Gene3D" id="1.10.580.10">
    <property type="entry name" value="Citrate Synthase, domain 1"/>
    <property type="match status" value="1"/>
</dbReference>
<dbReference type="InterPro" id="IPR002020">
    <property type="entry name" value="Citrate_synthase"/>
</dbReference>
<keyword evidence="6" id="KW-0456">Lyase</keyword>
<proteinExistence type="inferred from homology"/>
<comment type="pathway">
    <text evidence="1">Carbohydrate metabolism; tricarboxylic acid cycle.</text>
</comment>
<gene>
    <name evidence="6" type="ORF">ACFQMG_12865</name>
</gene>
<dbReference type="GO" id="GO:0008816">
    <property type="term" value="F:citryl-CoA lyase activity"/>
    <property type="evidence" value="ECO:0007669"/>
    <property type="project" value="UniProtKB-EC"/>
</dbReference>
<dbReference type="InterPro" id="IPR036969">
    <property type="entry name" value="Citrate_synthase_sf"/>
</dbReference>
<keyword evidence="7" id="KW-1185">Reference proteome</keyword>
<name>A0ABW2FXA7_9ACTN</name>
<accession>A0ABW2FXA7</accession>
<dbReference type="EC" id="2.3.3.16" evidence="3"/>
<dbReference type="Gene3D" id="1.10.230.10">
    <property type="entry name" value="Cytochrome P450-Terp, domain 2"/>
    <property type="match status" value="1"/>
</dbReference>
<dbReference type="NCBIfam" id="NF004868">
    <property type="entry name" value="PRK06224.1-5"/>
    <property type="match status" value="1"/>
</dbReference>
<evidence type="ECO:0000256" key="4">
    <source>
        <dbReference type="ARBA" id="ARBA00022679"/>
    </source>
</evidence>
<evidence type="ECO:0000256" key="1">
    <source>
        <dbReference type="ARBA" id="ARBA00005163"/>
    </source>
</evidence>
<evidence type="ECO:0000256" key="3">
    <source>
        <dbReference type="ARBA" id="ARBA00012972"/>
    </source>
</evidence>
<protein>
    <recommendedName>
        <fullName evidence="3">citrate synthase (unknown stereospecificity)</fullName>
        <ecNumber evidence="3">2.3.3.16</ecNumber>
    </recommendedName>
</protein>
<evidence type="ECO:0000313" key="6">
    <source>
        <dbReference type="EMBL" id="MFC7180446.1"/>
    </source>
</evidence>
<dbReference type="InterPro" id="IPR016142">
    <property type="entry name" value="Citrate_synth-like_lrg_a-sub"/>
</dbReference>
<dbReference type="EMBL" id="JBHTAJ010000020">
    <property type="protein sequence ID" value="MFC7180446.1"/>
    <property type="molecule type" value="Genomic_DNA"/>
</dbReference>
<dbReference type="PROSITE" id="PS00480">
    <property type="entry name" value="CITRATE_SYNTHASE"/>
    <property type="match status" value="1"/>
</dbReference>
<dbReference type="CDD" id="cd06100">
    <property type="entry name" value="CCL_ACL-C"/>
    <property type="match status" value="1"/>
</dbReference>
<keyword evidence="4 5" id="KW-0808">Transferase</keyword>
<evidence type="ECO:0000313" key="7">
    <source>
        <dbReference type="Proteomes" id="UP001596435"/>
    </source>
</evidence>
<dbReference type="RefSeq" id="WP_345708751.1">
    <property type="nucleotide sequence ID" value="NZ_BAABKV010000001.1"/>
</dbReference>
<comment type="similarity">
    <text evidence="2 5">Belongs to the citrate synthase family.</text>
</comment>